<feature type="transmembrane region" description="Helical" evidence="1">
    <location>
        <begin position="36"/>
        <end position="54"/>
    </location>
</feature>
<evidence type="ECO:0000313" key="3">
    <source>
        <dbReference type="Proteomes" id="UP000178042"/>
    </source>
</evidence>
<dbReference type="Proteomes" id="UP000178042">
    <property type="component" value="Unassembled WGS sequence"/>
</dbReference>
<evidence type="ECO:0000313" key="2">
    <source>
        <dbReference type="EMBL" id="OGG59589.1"/>
    </source>
</evidence>
<keyword evidence="1" id="KW-1133">Transmembrane helix</keyword>
<protein>
    <recommendedName>
        <fullName evidence="4">DUF2231 domain-containing protein</fullName>
    </recommendedName>
</protein>
<accession>A0A1F6DDU3</accession>
<proteinExistence type="predicted"/>
<gene>
    <name evidence="2" type="ORF">A3C86_03940</name>
</gene>
<feature type="transmembrane region" description="Helical" evidence="1">
    <location>
        <begin position="81"/>
        <end position="102"/>
    </location>
</feature>
<sequence length="176" mass="19087">MNIHPLFVHFPIAFLVAYAIMELIHTDRLNHSDTYVAIKGFLVIIGALSAYAALSTGEIAEGILLANRPDLAKLVETHSTFAGASTTIFSILALSYLIKFFLDSKHTSAPILTSEPFAKALGALRWYSEAIREHVLGQMLALAGIICITITWGLGAAIVYSPNVDPLVNFIHSSFS</sequence>
<dbReference type="AlphaFoldDB" id="A0A1F6DDU3"/>
<evidence type="ECO:0000256" key="1">
    <source>
        <dbReference type="SAM" id="Phobius"/>
    </source>
</evidence>
<comment type="caution">
    <text evidence="2">The sequence shown here is derived from an EMBL/GenBank/DDBJ whole genome shotgun (WGS) entry which is preliminary data.</text>
</comment>
<reference evidence="2 3" key="1">
    <citation type="journal article" date="2016" name="Nat. Commun.">
        <title>Thousands of microbial genomes shed light on interconnected biogeochemical processes in an aquifer system.</title>
        <authorList>
            <person name="Anantharaman K."/>
            <person name="Brown C.T."/>
            <person name="Hug L.A."/>
            <person name="Sharon I."/>
            <person name="Castelle C.J."/>
            <person name="Probst A.J."/>
            <person name="Thomas B.C."/>
            <person name="Singh A."/>
            <person name="Wilkins M.J."/>
            <person name="Karaoz U."/>
            <person name="Brodie E.L."/>
            <person name="Williams K.H."/>
            <person name="Hubbard S.S."/>
            <person name="Banfield J.F."/>
        </authorList>
    </citation>
    <scope>NUCLEOTIDE SEQUENCE [LARGE SCALE GENOMIC DNA]</scope>
</reference>
<name>A0A1F6DDU3_9BACT</name>
<evidence type="ECO:0008006" key="4">
    <source>
        <dbReference type="Google" id="ProtNLM"/>
    </source>
</evidence>
<feature type="transmembrane region" description="Helical" evidence="1">
    <location>
        <begin position="135"/>
        <end position="160"/>
    </location>
</feature>
<dbReference type="EMBL" id="MFLD01000024">
    <property type="protein sequence ID" value="OGG59589.1"/>
    <property type="molecule type" value="Genomic_DNA"/>
</dbReference>
<keyword evidence="1" id="KW-0812">Transmembrane</keyword>
<organism evidence="2 3">
    <name type="scientific">Candidatus Kaiserbacteria bacterium RIFCSPHIGHO2_02_FULL_49_16</name>
    <dbReference type="NCBI Taxonomy" id="1798490"/>
    <lineage>
        <taxon>Bacteria</taxon>
        <taxon>Candidatus Kaiseribacteriota</taxon>
    </lineage>
</organism>
<keyword evidence="1" id="KW-0472">Membrane</keyword>
<feature type="transmembrane region" description="Helical" evidence="1">
    <location>
        <begin position="6"/>
        <end position="24"/>
    </location>
</feature>